<dbReference type="EMBL" id="BSDY01000035">
    <property type="protein sequence ID" value="GLI58120.1"/>
    <property type="molecule type" value="Genomic_DNA"/>
</dbReference>
<comment type="caution">
    <text evidence="1">The sequence shown here is derived from an EMBL/GenBank/DDBJ whole genome shotgun (WGS) entry which is preliminary data.</text>
</comment>
<evidence type="ECO:0000313" key="2">
    <source>
        <dbReference type="Proteomes" id="UP001144471"/>
    </source>
</evidence>
<dbReference type="AlphaFoldDB" id="A0A9W6GPN4"/>
<protein>
    <submittedName>
        <fullName evidence="1">Uncharacterized protein</fullName>
    </submittedName>
</protein>
<sequence length="135" mass="15885">MEDWMINLTEEEKQTLEPVPNYEGFFTYSDKFGTHYLMKDNEVLHKGKEIEVFSNGDYAVTTDYDIWSLYRGEEKLCEGVWVLSHSNKSFTFKYYNETIGRYIIETVGADGEKLDEVEVSNEDIAHTRTDYMNFV</sequence>
<name>A0A9W6GPN4_9FUSO</name>
<evidence type="ECO:0000313" key="1">
    <source>
        <dbReference type="EMBL" id="GLI58120.1"/>
    </source>
</evidence>
<gene>
    <name evidence="1" type="ORF">PM10SUCC1_36340</name>
</gene>
<dbReference type="Proteomes" id="UP001144471">
    <property type="component" value="Unassembled WGS sequence"/>
</dbReference>
<reference evidence="1" key="1">
    <citation type="submission" date="2022-12" db="EMBL/GenBank/DDBJ databases">
        <title>Reference genome sequencing for broad-spectrum identification of bacterial and archaeal isolates by mass spectrometry.</title>
        <authorList>
            <person name="Sekiguchi Y."/>
            <person name="Tourlousse D.M."/>
        </authorList>
    </citation>
    <scope>NUCLEOTIDE SEQUENCE</scope>
    <source>
        <strain evidence="1">10succ1</strain>
    </source>
</reference>
<accession>A0A9W6GPN4</accession>
<dbReference type="RefSeq" id="WP_281837795.1">
    <property type="nucleotide sequence ID" value="NZ_BSDY01000035.1"/>
</dbReference>
<keyword evidence="2" id="KW-1185">Reference proteome</keyword>
<proteinExistence type="predicted"/>
<organism evidence="1 2">
    <name type="scientific">Propionigenium maris DSM 9537</name>
    <dbReference type="NCBI Taxonomy" id="1123000"/>
    <lineage>
        <taxon>Bacteria</taxon>
        <taxon>Fusobacteriati</taxon>
        <taxon>Fusobacteriota</taxon>
        <taxon>Fusobacteriia</taxon>
        <taxon>Fusobacteriales</taxon>
        <taxon>Fusobacteriaceae</taxon>
        <taxon>Propionigenium</taxon>
    </lineage>
</organism>